<evidence type="ECO:0000256" key="2">
    <source>
        <dbReference type="SAM" id="Phobius"/>
    </source>
</evidence>
<protein>
    <recommendedName>
        <fullName evidence="3">SAF domain-containing protein</fullName>
    </recommendedName>
</protein>
<gene>
    <name evidence="4" type="ORF">CJ198_12175</name>
</gene>
<keyword evidence="2" id="KW-1133">Transmembrane helix</keyword>
<evidence type="ECO:0000256" key="1">
    <source>
        <dbReference type="SAM" id="MobiDB-lite"/>
    </source>
</evidence>
<dbReference type="AlphaFoldDB" id="A0A2N6PF37"/>
<dbReference type="Proteomes" id="UP000235703">
    <property type="component" value="Unassembled WGS sequence"/>
</dbReference>
<feature type="region of interest" description="Disordered" evidence="1">
    <location>
        <begin position="1"/>
        <end position="31"/>
    </location>
</feature>
<dbReference type="EMBL" id="PNFZ01000008">
    <property type="protein sequence ID" value="PMB97292.1"/>
    <property type="molecule type" value="Genomic_DNA"/>
</dbReference>
<dbReference type="InterPro" id="IPR013974">
    <property type="entry name" value="SAF"/>
</dbReference>
<sequence>MAGRHRPTRHCSPLEQRSSMSFREPKRAERLRPPRWRDPKLIIGALIVAASILGTWFIVNQAANTMTVWTASRPLVPGHAITADDLSATEVRMTEAEEHYLPTSAEIPAGATVLSSIAPGELIPASQVGTADQLAGRVIALDVPGGLPGQVDAGSTIDLWGTDTRIEDSAPELILSSVAVISVDRDSGGFAGANTNRIEVFVPTEDIDAVLTALAGEHHISVAAVPEHG</sequence>
<keyword evidence="2" id="KW-0812">Transmembrane</keyword>
<evidence type="ECO:0000313" key="5">
    <source>
        <dbReference type="Proteomes" id="UP000235703"/>
    </source>
</evidence>
<keyword evidence="2" id="KW-0472">Membrane</keyword>
<organism evidence="4 5">
    <name type="scientific">Brevibacterium luteolum</name>
    <dbReference type="NCBI Taxonomy" id="199591"/>
    <lineage>
        <taxon>Bacteria</taxon>
        <taxon>Bacillati</taxon>
        <taxon>Actinomycetota</taxon>
        <taxon>Actinomycetes</taxon>
        <taxon>Micrococcales</taxon>
        <taxon>Brevibacteriaceae</taxon>
        <taxon>Brevibacterium</taxon>
    </lineage>
</organism>
<proteinExistence type="predicted"/>
<dbReference type="OrthoDB" id="4807959at2"/>
<dbReference type="Pfam" id="PF08666">
    <property type="entry name" value="SAF"/>
    <property type="match status" value="1"/>
</dbReference>
<feature type="transmembrane region" description="Helical" evidence="2">
    <location>
        <begin position="41"/>
        <end position="59"/>
    </location>
</feature>
<dbReference type="SMART" id="SM00858">
    <property type="entry name" value="SAF"/>
    <property type="match status" value="1"/>
</dbReference>
<comment type="caution">
    <text evidence="4">The sequence shown here is derived from an EMBL/GenBank/DDBJ whole genome shotgun (WGS) entry which is preliminary data.</text>
</comment>
<feature type="domain" description="SAF" evidence="3">
    <location>
        <begin position="66"/>
        <end position="129"/>
    </location>
</feature>
<evidence type="ECO:0000313" key="4">
    <source>
        <dbReference type="EMBL" id="PMB97292.1"/>
    </source>
</evidence>
<accession>A0A2N6PF37</accession>
<keyword evidence="5" id="KW-1185">Reference proteome</keyword>
<reference evidence="4 5" key="1">
    <citation type="submission" date="2017-09" db="EMBL/GenBank/DDBJ databases">
        <title>Bacterial strain isolated from the female urinary microbiota.</title>
        <authorList>
            <person name="Thomas-White K."/>
            <person name="Kumar N."/>
            <person name="Forster S."/>
            <person name="Putonti C."/>
            <person name="Lawley T."/>
            <person name="Wolfe A.J."/>
        </authorList>
    </citation>
    <scope>NUCLEOTIDE SEQUENCE [LARGE SCALE GENOMIC DNA]</scope>
    <source>
        <strain evidence="4 5">UMB0680</strain>
    </source>
</reference>
<name>A0A2N6PF37_9MICO</name>
<dbReference type="CDD" id="cd11614">
    <property type="entry name" value="SAF_CpaB_FlgA_like"/>
    <property type="match status" value="1"/>
</dbReference>
<evidence type="ECO:0000259" key="3">
    <source>
        <dbReference type="SMART" id="SM00858"/>
    </source>
</evidence>